<evidence type="ECO:0000313" key="1">
    <source>
        <dbReference type="EMBL" id="KAL0300394.1"/>
    </source>
</evidence>
<comment type="caution">
    <text evidence="1">The sequence shown here is derived from an EMBL/GenBank/DDBJ whole genome shotgun (WGS) entry which is preliminary data.</text>
</comment>
<proteinExistence type="predicted"/>
<gene>
    <name evidence="1" type="ORF">Sangu_3122900</name>
</gene>
<dbReference type="EMBL" id="JACGWK010000336">
    <property type="protein sequence ID" value="KAL0300394.1"/>
    <property type="molecule type" value="Genomic_DNA"/>
</dbReference>
<reference evidence="1" key="1">
    <citation type="submission" date="2020-06" db="EMBL/GenBank/DDBJ databases">
        <authorList>
            <person name="Li T."/>
            <person name="Hu X."/>
            <person name="Zhang T."/>
            <person name="Song X."/>
            <person name="Zhang H."/>
            <person name="Dai N."/>
            <person name="Sheng W."/>
            <person name="Hou X."/>
            <person name="Wei L."/>
        </authorList>
    </citation>
    <scope>NUCLEOTIDE SEQUENCE</scope>
    <source>
        <strain evidence="1">G01</strain>
        <tissue evidence="1">Leaf</tissue>
    </source>
</reference>
<dbReference type="PANTHER" id="PTHR46890">
    <property type="entry name" value="NON-LTR RETROLELEMENT REVERSE TRANSCRIPTASE-LIKE PROTEIN-RELATED"/>
    <property type="match status" value="1"/>
</dbReference>
<name>A0AAW2K0Z0_9LAMI</name>
<reference evidence="1" key="2">
    <citation type="journal article" date="2024" name="Plant">
        <title>Genomic evolution and insights into agronomic trait innovations of Sesamum species.</title>
        <authorList>
            <person name="Miao H."/>
            <person name="Wang L."/>
            <person name="Qu L."/>
            <person name="Liu H."/>
            <person name="Sun Y."/>
            <person name="Le M."/>
            <person name="Wang Q."/>
            <person name="Wei S."/>
            <person name="Zheng Y."/>
            <person name="Lin W."/>
            <person name="Duan Y."/>
            <person name="Cao H."/>
            <person name="Xiong S."/>
            <person name="Wang X."/>
            <person name="Wei L."/>
            <person name="Li C."/>
            <person name="Ma Q."/>
            <person name="Ju M."/>
            <person name="Zhao R."/>
            <person name="Li G."/>
            <person name="Mu C."/>
            <person name="Tian Q."/>
            <person name="Mei H."/>
            <person name="Zhang T."/>
            <person name="Gao T."/>
            <person name="Zhang H."/>
        </authorList>
    </citation>
    <scope>NUCLEOTIDE SEQUENCE</scope>
    <source>
        <strain evidence="1">G01</strain>
    </source>
</reference>
<organism evidence="1">
    <name type="scientific">Sesamum angustifolium</name>
    <dbReference type="NCBI Taxonomy" id="2727405"/>
    <lineage>
        <taxon>Eukaryota</taxon>
        <taxon>Viridiplantae</taxon>
        <taxon>Streptophyta</taxon>
        <taxon>Embryophyta</taxon>
        <taxon>Tracheophyta</taxon>
        <taxon>Spermatophyta</taxon>
        <taxon>Magnoliopsida</taxon>
        <taxon>eudicotyledons</taxon>
        <taxon>Gunneridae</taxon>
        <taxon>Pentapetalae</taxon>
        <taxon>asterids</taxon>
        <taxon>lamiids</taxon>
        <taxon>Lamiales</taxon>
        <taxon>Pedaliaceae</taxon>
        <taxon>Sesamum</taxon>
    </lineage>
</organism>
<dbReference type="PANTHER" id="PTHR46890:SF48">
    <property type="entry name" value="RNA-DIRECTED DNA POLYMERASE"/>
    <property type="match status" value="1"/>
</dbReference>
<protein>
    <recommendedName>
        <fullName evidence="2">Reverse transcriptase domain-containing protein</fullName>
    </recommendedName>
</protein>
<dbReference type="CDD" id="cd01650">
    <property type="entry name" value="RT_nLTR_like"/>
    <property type="match status" value="1"/>
</dbReference>
<accession>A0AAW2K0Z0</accession>
<dbReference type="InterPro" id="IPR052343">
    <property type="entry name" value="Retrotransposon-Effector_Assoc"/>
</dbReference>
<evidence type="ECO:0008006" key="2">
    <source>
        <dbReference type="Google" id="ProtNLM"/>
    </source>
</evidence>
<dbReference type="AlphaFoldDB" id="A0AAW2K0Z0"/>
<sequence length="261" mass="29633">MTYFGLPIQQQTRLPARVTDDINAALIQPFSSEEVKCAPFQMYPFTSPGPDGLSPVFYQTYWHIVGPKVETNSPSIISKSQSAFLPDRFITDNVLVAFELNHYLAHKTCGSIGHAALKLDLSKAYDRVEWIFLERVLTHLSYLLVKAESRGELRGVAISRQGPRVSHLLFADDTLIFCQASGEAMYCVKRVLKEFEAASRMVVNLEKLEILFCRNISERQKEDLAWILKVRVVEKHAIYLGLPALVGRSKKEIFQSLKDRI</sequence>